<comment type="similarity">
    <text evidence="1">Belongs to the bacterial solute-binding protein 1 family.</text>
</comment>
<feature type="signal peptide" evidence="4">
    <location>
        <begin position="1"/>
        <end position="19"/>
    </location>
</feature>
<name>A0A0U2X2M8_9GAMM</name>
<evidence type="ECO:0000256" key="2">
    <source>
        <dbReference type="ARBA" id="ARBA00022729"/>
    </source>
</evidence>
<organism evidence="5">
    <name type="scientific">Pseudoalteromonas translucida KMM 520</name>
    <dbReference type="NCBI Taxonomy" id="1315283"/>
    <lineage>
        <taxon>Bacteria</taxon>
        <taxon>Pseudomonadati</taxon>
        <taxon>Pseudomonadota</taxon>
        <taxon>Gammaproteobacteria</taxon>
        <taxon>Alteromonadales</taxon>
        <taxon>Pseudoalteromonadaceae</taxon>
        <taxon>Pseudoalteromonas</taxon>
    </lineage>
</organism>
<keyword evidence="3" id="KW-0479">Metal-binding</keyword>
<dbReference type="KEGG" id="ptn:PTRA_a3198"/>
<dbReference type="SUPFAM" id="SSF53850">
    <property type="entry name" value="Periplasmic binding protein-like II"/>
    <property type="match status" value="1"/>
</dbReference>
<dbReference type="RefSeq" id="WP_058374229.1">
    <property type="nucleotide sequence ID" value="NZ_CP011034.1"/>
</dbReference>
<evidence type="ECO:0000256" key="3">
    <source>
        <dbReference type="PIRSR" id="PIRSR002825-1"/>
    </source>
</evidence>
<evidence type="ECO:0000313" key="6">
    <source>
        <dbReference type="Proteomes" id="UP000065261"/>
    </source>
</evidence>
<dbReference type="PIRSF" id="PIRSF002825">
    <property type="entry name" value="CfbpA"/>
    <property type="match status" value="1"/>
</dbReference>
<dbReference type="Gene3D" id="3.40.190.10">
    <property type="entry name" value="Periplasmic binding protein-like II"/>
    <property type="match status" value="2"/>
</dbReference>
<protein>
    <submittedName>
        <fullName evidence="5">Iron(III) transport system substrate-binding protein</fullName>
    </submittedName>
</protein>
<keyword evidence="2 4" id="KW-0732">Signal</keyword>
<dbReference type="EMBL" id="CP011034">
    <property type="protein sequence ID" value="ALS34201.1"/>
    <property type="molecule type" value="Genomic_DNA"/>
</dbReference>
<dbReference type="AlphaFoldDB" id="A0A0U2X2M8"/>
<keyword evidence="3" id="KW-0408">Iron</keyword>
<dbReference type="GO" id="GO:0046872">
    <property type="term" value="F:metal ion binding"/>
    <property type="evidence" value="ECO:0007669"/>
    <property type="project" value="UniProtKB-KW"/>
</dbReference>
<evidence type="ECO:0000313" key="5">
    <source>
        <dbReference type="EMBL" id="ALS34201.1"/>
    </source>
</evidence>
<dbReference type="CDD" id="cd13542">
    <property type="entry name" value="PBP2_FutA1_ilke"/>
    <property type="match status" value="1"/>
</dbReference>
<accession>A0A0U2X2M8</accession>
<feature type="binding site" evidence="3">
    <location>
        <position position="216"/>
    </location>
    <ligand>
        <name>Fe cation</name>
        <dbReference type="ChEBI" id="CHEBI:24875"/>
    </ligand>
</feature>
<reference evidence="5 6" key="1">
    <citation type="submission" date="2015-03" db="EMBL/GenBank/DDBJ databases">
        <authorList>
            <person name="Murphy D."/>
        </authorList>
    </citation>
    <scope>NUCLEOTIDE SEQUENCE [LARGE SCALE GENOMIC DNA]</scope>
    <source>
        <strain evidence="5 6">KMM 520</strain>
    </source>
</reference>
<dbReference type="Pfam" id="PF13343">
    <property type="entry name" value="SBP_bac_6"/>
    <property type="match status" value="1"/>
</dbReference>
<feature type="chain" id="PRO_5006833969" evidence="4">
    <location>
        <begin position="20"/>
        <end position="334"/>
    </location>
</feature>
<dbReference type="InterPro" id="IPR026045">
    <property type="entry name" value="Ferric-bd"/>
</dbReference>
<feature type="binding site" evidence="3">
    <location>
        <position position="217"/>
    </location>
    <ligand>
        <name>Fe cation</name>
        <dbReference type="ChEBI" id="CHEBI:24875"/>
    </ligand>
</feature>
<dbReference type="GO" id="GO:0030288">
    <property type="term" value="C:outer membrane-bounded periplasmic space"/>
    <property type="evidence" value="ECO:0007669"/>
    <property type="project" value="TreeGrafter"/>
</dbReference>
<sequence>MKKVFAIVVGLAVSAPVFATETVNIYSFRQPFLIKPILDDFTKQTGIKTNVVFANKGLIERVKREGKHSKADLVLTSNFSALIQLEDLDLTQTISSEAINNNVPAAFRDGDGQWVALTKRVRNVYSSKERVGALPELTYEDLADPKYKGQICTRSGKHPYNLGLVASMIAHHGEADTKAWLEGVKANLARKPQGNDRAQVKAVKEGLCDLAFGNSYYLGKMLQDETQKEWAEAVNINFPNQINRGSHINVSGAVITKYAKNPENALKLLEYMTDNKAQNMYASINMEYPVKPGVELSNLVASWGSFKEDSLPLDEISKYRPLALRLIDEVKFDL</sequence>
<dbReference type="PANTHER" id="PTHR30006:SF15">
    <property type="entry name" value="IRON-UTILIZATION PERIPLASMIC PROTEIN"/>
    <property type="match status" value="1"/>
</dbReference>
<dbReference type="Proteomes" id="UP000065261">
    <property type="component" value="Chromosome I"/>
</dbReference>
<evidence type="ECO:0000256" key="4">
    <source>
        <dbReference type="SAM" id="SignalP"/>
    </source>
</evidence>
<evidence type="ECO:0000256" key="1">
    <source>
        <dbReference type="ARBA" id="ARBA00008520"/>
    </source>
</evidence>
<dbReference type="PANTHER" id="PTHR30006">
    <property type="entry name" value="THIAMINE-BINDING PERIPLASMIC PROTEIN-RELATED"/>
    <property type="match status" value="1"/>
</dbReference>
<proteinExistence type="inferred from homology"/>
<gene>
    <name evidence="5" type="primary">afuA</name>
    <name evidence="5" type="ORF">PTRA_a3198</name>
</gene>
<dbReference type="PATRIC" id="fig|1315283.4.peg.2789"/>
<dbReference type="OrthoDB" id="9769567at2"/>